<protein>
    <submittedName>
        <fullName evidence="1">Uncharacterized protein</fullName>
    </submittedName>
</protein>
<dbReference type="PANTHER" id="PTHR37508:SF1">
    <property type="entry name" value="TRANSMEMBRANE PROTEIN"/>
    <property type="match status" value="1"/>
</dbReference>
<evidence type="ECO:0000313" key="2">
    <source>
        <dbReference type="Proteomes" id="UP000299794"/>
    </source>
</evidence>
<comment type="caution">
    <text evidence="1">The sequence shown here is derived from an EMBL/GenBank/DDBJ whole genome shotgun (WGS) entry which is preliminary data.</text>
</comment>
<reference evidence="2" key="1">
    <citation type="submission" date="2019-02" db="EMBL/GenBank/DDBJ databases">
        <title>Draft genome sequence of Planktothrix agardhii NIES-905.</title>
        <authorList>
            <person name="Yamaguchi H."/>
            <person name="Suzuki S."/>
            <person name="Kawachi M."/>
        </authorList>
    </citation>
    <scope>NUCLEOTIDE SEQUENCE [LARGE SCALE GENOMIC DNA]</scope>
    <source>
        <strain evidence="2">CCAP 1459/11A</strain>
    </source>
</reference>
<gene>
    <name evidence="1" type="ORF">PA905_21220</name>
</gene>
<dbReference type="PANTHER" id="PTHR37508">
    <property type="entry name" value="TRANSMEMBRANE PROTEIN"/>
    <property type="match status" value="1"/>
</dbReference>
<accession>A0A4V0XUK6</accession>
<dbReference type="Proteomes" id="UP000299794">
    <property type="component" value="Unassembled WGS sequence"/>
</dbReference>
<dbReference type="AlphaFoldDB" id="A0A4V0XUK6"/>
<evidence type="ECO:0000313" key="1">
    <source>
        <dbReference type="EMBL" id="GDZ94169.1"/>
    </source>
</evidence>
<sequence length="434" mass="48809">MSDLTILTQDNLGLWVEPYITNKEKIETLIIPQKIDSKFVADSRDQILGVLSMDSLVRNLENSGDLVFLAFNASAGTEIQSQVAGIQFSLHKISGQCINTLDIYISQCQQIMIALVKIYKHLLTGKEALAGIQLEYCAKIANQMGIYAKTLGDSFENLYNQSYDVSKNSLNLRNLSYADQTKLTKELNEFNELQTNAKVYQDNLLKDIDKLIIDHCDSLLKIEESAGGGFSGFVAGFLGFFGVNVPDPRKELIAQENSRYFTQMQRLQQQKIETLLKISRYAGQISSLESSISDAARSVESFQTVYKALSTIVVSLKQETIFWYSMESYCNNLKKFKNLQPQVSLSLEKKIQRYSSQQFINMFLRSLSQWMAIYGISKESLVAAKILENKVAANIQAQPSIETAKKLTPELAKKLFGSVNMQIQALEEAIKPIN</sequence>
<name>A0A4V0XUK6_PLAAG</name>
<proteinExistence type="predicted"/>
<dbReference type="EMBL" id="BJCD01000041">
    <property type="protein sequence ID" value="GDZ94169.1"/>
    <property type="molecule type" value="Genomic_DNA"/>
</dbReference>
<organism evidence="1 2">
    <name type="scientific">Planktothrix agardhii CCAP 1459/11A</name>
    <dbReference type="NCBI Taxonomy" id="282420"/>
    <lineage>
        <taxon>Bacteria</taxon>
        <taxon>Bacillati</taxon>
        <taxon>Cyanobacteriota</taxon>
        <taxon>Cyanophyceae</taxon>
        <taxon>Oscillatoriophycideae</taxon>
        <taxon>Oscillatoriales</taxon>
        <taxon>Microcoleaceae</taxon>
        <taxon>Planktothrix</taxon>
    </lineage>
</organism>
<dbReference type="RefSeq" id="WP_141294342.1">
    <property type="nucleotide sequence ID" value="NZ_BJCD01000041.1"/>
</dbReference>